<dbReference type="InterPro" id="IPR018060">
    <property type="entry name" value="HTH_AraC"/>
</dbReference>
<dbReference type="GO" id="GO:0003700">
    <property type="term" value="F:DNA-binding transcription factor activity"/>
    <property type="evidence" value="ECO:0007669"/>
    <property type="project" value="InterPro"/>
</dbReference>
<evidence type="ECO:0000256" key="1">
    <source>
        <dbReference type="ARBA" id="ARBA00023015"/>
    </source>
</evidence>
<evidence type="ECO:0000313" key="7">
    <source>
        <dbReference type="Proteomes" id="UP000295727"/>
    </source>
</evidence>
<evidence type="ECO:0000259" key="5">
    <source>
        <dbReference type="PROSITE" id="PS01124"/>
    </source>
</evidence>
<dbReference type="PANTHER" id="PTHR46796:SF12">
    <property type="entry name" value="HTH-TYPE DNA-BINDING TRANSCRIPTIONAL ACTIVATOR EUTR"/>
    <property type="match status" value="1"/>
</dbReference>
<dbReference type="Proteomes" id="UP000295727">
    <property type="component" value="Chromosome 4"/>
</dbReference>
<dbReference type="KEGG" id="ppai:E1956_36885"/>
<evidence type="ECO:0000313" key="6">
    <source>
        <dbReference type="EMBL" id="QBR02788.1"/>
    </source>
</evidence>
<dbReference type="PANTHER" id="PTHR46796">
    <property type="entry name" value="HTH-TYPE TRANSCRIPTIONAL ACTIVATOR RHAS-RELATED"/>
    <property type="match status" value="1"/>
</dbReference>
<dbReference type="GO" id="GO:0043565">
    <property type="term" value="F:sequence-specific DNA binding"/>
    <property type="evidence" value="ECO:0007669"/>
    <property type="project" value="InterPro"/>
</dbReference>
<dbReference type="SUPFAM" id="SSF46689">
    <property type="entry name" value="Homeodomain-like"/>
    <property type="match status" value="1"/>
</dbReference>
<dbReference type="Gene3D" id="1.10.10.60">
    <property type="entry name" value="Homeodomain-like"/>
    <property type="match status" value="1"/>
</dbReference>
<sequence length="333" mass="36949">MRPPISPSFPQSGHVRQKTRLSGFDPHTLREALQEGVLEHVQLEVGQFRGTIAHSASRELQVDWGNYSLSVMARGALNRNRVTLGMLLSGKGDWRLFGTPVENGLLVVAPEGSELVLCLPTQPQWVSIQVERERLDAIGVDLGLASRSGGSRLTGYSDAMMRTLQHWSSVLLANGAGTDEANAELALAHEDILSVLLGELNGRQAGRGAFLDAGERWRIVRRAQDFLDAQRGPLVRIDDLCQAAHTSLSTLERAFQEAFGCSPRRFLILRRMSAVRQELLRGELTTSVTEVATRWGFFHLGRFAVEYAKLFHERPSDTLRQPIHGAGHTWDFP</sequence>
<feature type="domain" description="HTH araC/xylS-type" evidence="5">
    <location>
        <begin position="221"/>
        <end position="321"/>
    </location>
</feature>
<dbReference type="SMART" id="SM00342">
    <property type="entry name" value="HTH_ARAC"/>
    <property type="match status" value="1"/>
</dbReference>
<evidence type="ECO:0000256" key="3">
    <source>
        <dbReference type="ARBA" id="ARBA00023163"/>
    </source>
</evidence>
<reference evidence="6 7" key="1">
    <citation type="submission" date="2019-03" db="EMBL/GenBank/DDBJ databases">
        <title>Paraburkholderia sp. 7MH5, isolated from subtropical forest soil.</title>
        <authorList>
            <person name="Gao Z.-H."/>
            <person name="Qiu L.-H."/>
        </authorList>
    </citation>
    <scope>NUCLEOTIDE SEQUENCE [LARGE SCALE GENOMIC DNA]</scope>
    <source>
        <strain evidence="6 7">7MH5</strain>
    </source>
</reference>
<keyword evidence="3" id="KW-0804">Transcription</keyword>
<dbReference type="Pfam" id="PF12833">
    <property type="entry name" value="HTH_18"/>
    <property type="match status" value="1"/>
</dbReference>
<dbReference type="EMBL" id="CP038151">
    <property type="protein sequence ID" value="QBR02788.1"/>
    <property type="molecule type" value="Genomic_DNA"/>
</dbReference>
<gene>
    <name evidence="6" type="ORF">E1956_36885</name>
</gene>
<protein>
    <submittedName>
        <fullName evidence="6">Helix-turn-helix domain-containing protein</fullName>
    </submittedName>
</protein>
<keyword evidence="1" id="KW-0805">Transcription regulation</keyword>
<dbReference type="OrthoDB" id="185346at2"/>
<organism evidence="6 7">
    <name type="scientific">Paraburkholderia pallida</name>
    <dbReference type="NCBI Taxonomy" id="2547399"/>
    <lineage>
        <taxon>Bacteria</taxon>
        <taxon>Pseudomonadati</taxon>
        <taxon>Pseudomonadota</taxon>
        <taxon>Betaproteobacteria</taxon>
        <taxon>Burkholderiales</taxon>
        <taxon>Burkholderiaceae</taxon>
        <taxon>Paraburkholderia</taxon>
    </lineage>
</organism>
<proteinExistence type="predicted"/>
<dbReference type="InterPro" id="IPR050204">
    <property type="entry name" value="AraC_XylS_family_regulators"/>
</dbReference>
<evidence type="ECO:0000256" key="4">
    <source>
        <dbReference type="SAM" id="MobiDB-lite"/>
    </source>
</evidence>
<dbReference type="PROSITE" id="PS01124">
    <property type="entry name" value="HTH_ARAC_FAMILY_2"/>
    <property type="match status" value="1"/>
</dbReference>
<keyword evidence="7" id="KW-1185">Reference proteome</keyword>
<dbReference type="AlphaFoldDB" id="A0A4P7D461"/>
<accession>A0A4P7D461</accession>
<feature type="region of interest" description="Disordered" evidence="4">
    <location>
        <begin position="1"/>
        <end position="21"/>
    </location>
</feature>
<dbReference type="InterPro" id="IPR009057">
    <property type="entry name" value="Homeodomain-like_sf"/>
</dbReference>
<keyword evidence="2" id="KW-0238">DNA-binding</keyword>
<evidence type="ECO:0000256" key="2">
    <source>
        <dbReference type="ARBA" id="ARBA00023125"/>
    </source>
</evidence>
<name>A0A4P7D461_9BURK</name>